<reference evidence="1 2" key="1">
    <citation type="submission" date="2017-09" db="EMBL/GenBank/DDBJ databases">
        <title>Genome sequences of Natrinema ejinorence JCM 13890T.</title>
        <authorList>
            <person name="Roh S.W."/>
            <person name="Kim Y.B."/>
            <person name="Kim J.Y."/>
        </authorList>
    </citation>
    <scope>NUCLEOTIDE SEQUENCE [LARGE SCALE GENOMIC DNA]</scope>
    <source>
        <strain evidence="1 2">JCM 13890</strain>
    </source>
</reference>
<protein>
    <submittedName>
        <fullName evidence="1">Uncharacterized protein</fullName>
    </submittedName>
</protein>
<accession>A0A2A5QP94</accession>
<dbReference type="OrthoDB" id="173970at2157"/>
<sequence>MTDPRSAADRLEGFAAEANSLENADATRYDSEVAVSVVGDESDLVADLEPIFETAVRYGMVPFDGSAGSNVADLHFKPADVVLGDGDSE</sequence>
<comment type="caution">
    <text evidence="1">The sequence shown here is derived from an EMBL/GenBank/DDBJ whole genome shotgun (WGS) entry which is preliminary data.</text>
</comment>
<gene>
    <name evidence="1" type="ORF">CP557_21590</name>
</gene>
<organism evidence="1 2">
    <name type="scientific">Natrinema ejinorense</name>
    <dbReference type="NCBI Taxonomy" id="373386"/>
    <lineage>
        <taxon>Archaea</taxon>
        <taxon>Methanobacteriati</taxon>
        <taxon>Methanobacteriota</taxon>
        <taxon>Stenosarchaea group</taxon>
        <taxon>Halobacteria</taxon>
        <taxon>Halobacteriales</taxon>
        <taxon>Natrialbaceae</taxon>
        <taxon>Natrinema</taxon>
    </lineage>
</organism>
<evidence type="ECO:0000313" key="1">
    <source>
        <dbReference type="EMBL" id="PCR88629.1"/>
    </source>
</evidence>
<name>A0A2A5QP94_9EURY</name>
<dbReference type="EMBL" id="NXNI01000003">
    <property type="protein sequence ID" value="PCR88629.1"/>
    <property type="molecule type" value="Genomic_DNA"/>
</dbReference>
<dbReference type="RefSeq" id="WP_097382096.1">
    <property type="nucleotide sequence ID" value="NZ_NXNI01000003.1"/>
</dbReference>
<dbReference type="Proteomes" id="UP000219689">
    <property type="component" value="Unassembled WGS sequence"/>
</dbReference>
<dbReference type="AlphaFoldDB" id="A0A2A5QP94"/>
<proteinExistence type="predicted"/>
<keyword evidence="2" id="KW-1185">Reference proteome</keyword>
<evidence type="ECO:0000313" key="2">
    <source>
        <dbReference type="Proteomes" id="UP000219689"/>
    </source>
</evidence>